<dbReference type="GO" id="GO:0046983">
    <property type="term" value="F:protein dimerization activity"/>
    <property type="evidence" value="ECO:0007669"/>
    <property type="project" value="InterPro"/>
</dbReference>
<accession>A0A0B7BIP8</accession>
<keyword evidence="5" id="KW-0805">Transcription regulation</keyword>
<sequence length="640" mass="72477">MAALTEDELQRKRSQLWMHFSIINSDKAMCDICEGVLSYKRHTTSNLKKHLTTKHPSVVIEGTTCKRQKGTTQATVTNTNTSSSTEIAGPTRNSSEMFAGLFSNHAVADNVINRYASAKVKGTSESSTSQKVVPTTISLAPLTSSIARPFKKLSVVHQKRLNTLLIKMISKDLQTFSIVNDRGFRELMSALNPSYQLPSRTMLTKQLLPQIYESAVEEVKIHLSKAEFVTLTMDGWTPNATEGYIAVTAHYISETWEMCSFLLECIRYDDEQTSESLAMELMRIVTDWGITNKLCAIVTDSTANIFAAVRLTGWMHLPCFAHSINLIVQSGINTIKAIHDKVKTIVDHFHRSTIATNTLRAIQIEVQQDAIPLKLKNDVAMNWISTYYMFQRICDVQGSVEAALGWLHNPVEILTAEEWVILRELCKIFQQFEQIMVIMSQEKYMTLSKVIVMTRGLMNGLSRLRSTLTREVSLNLLEEMITLLAERFQQIQYHPVFSRATFLDPRFKKYGFIDHKAVDKVKECVTSDMSKFVDEVLVCEGIDKQHGSVITTSIAELQQYSEETNIDRKGNPLAWWKSRALVYPRLARVAKKNLGVVATAVPSERVFSKAEQLISERRNRIKPSNVQQLIFLNANQSVFQ</sequence>
<evidence type="ECO:0000256" key="10">
    <source>
        <dbReference type="SAM" id="MobiDB-lite"/>
    </source>
</evidence>
<dbReference type="EMBL" id="HACG01045150">
    <property type="protein sequence ID" value="CEK92015.1"/>
    <property type="molecule type" value="Transcribed_RNA"/>
</dbReference>
<comment type="subcellular location">
    <subcellularLocation>
        <location evidence="1">Nucleus</location>
    </subcellularLocation>
</comment>
<evidence type="ECO:0000259" key="11">
    <source>
        <dbReference type="PROSITE" id="PS50808"/>
    </source>
</evidence>
<feature type="domain" description="BED-type" evidence="11">
    <location>
        <begin position="11"/>
        <end position="62"/>
    </location>
</feature>
<dbReference type="PROSITE" id="PS50808">
    <property type="entry name" value="ZF_BED"/>
    <property type="match status" value="1"/>
</dbReference>
<dbReference type="SUPFAM" id="SSF53098">
    <property type="entry name" value="Ribonuclease H-like"/>
    <property type="match status" value="1"/>
</dbReference>
<organism evidence="12">
    <name type="scientific">Arion vulgaris</name>
    <dbReference type="NCBI Taxonomy" id="1028688"/>
    <lineage>
        <taxon>Eukaryota</taxon>
        <taxon>Metazoa</taxon>
        <taxon>Spiralia</taxon>
        <taxon>Lophotrochozoa</taxon>
        <taxon>Mollusca</taxon>
        <taxon>Gastropoda</taxon>
        <taxon>Heterobranchia</taxon>
        <taxon>Euthyneura</taxon>
        <taxon>Panpulmonata</taxon>
        <taxon>Eupulmonata</taxon>
        <taxon>Stylommatophora</taxon>
        <taxon>Helicina</taxon>
        <taxon>Arionoidea</taxon>
        <taxon>Arionidae</taxon>
        <taxon>Arion</taxon>
    </lineage>
</organism>
<evidence type="ECO:0000256" key="6">
    <source>
        <dbReference type="ARBA" id="ARBA00023125"/>
    </source>
</evidence>
<name>A0A0B7BIP8_9EUPU</name>
<gene>
    <name evidence="12" type="primary">ORF186052</name>
</gene>
<keyword evidence="8" id="KW-0539">Nucleus</keyword>
<dbReference type="InterPro" id="IPR012337">
    <property type="entry name" value="RNaseH-like_sf"/>
</dbReference>
<dbReference type="Pfam" id="PF02892">
    <property type="entry name" value="zf-BED"/>
    <property type="match status" value="1"/>
</dbReference>
<dbReference type="GO" id="GO:0008270">
    <property type="term" value="F:zinc ion binding"/>
    <property type="evidence" value="ECO:0007669"/>
    <property type="project" value="UniProtKB-KW"/>
</dbReference>
<feature type="compositionally biased region" description="Low complexity" evidence="10">
    <location>
        <begin position="71"/>
        <end position="85"/>
    </location>
</feature>
<dbReference type="PANTHER" id="PTHR46481:SF10">
    <property type="entry name" value="ZINC FINGER BED DOMAIN-CONTAINING PROTEIN 39"/>
    <property type="match status" value="1"/>
</dbReference>
<dbReference type="GO" id="GO:0005634">
    <property type="term" value="C:nucleus"/>
    <property type="evidence" value="ECO:0007669"/>
    <property type="project" value="UniProtKB-SubCell"/>
</dbReference>
<evidence type="ECO:0000256" key="4">
    <source>
        <dbReference type="ARBA" id="ARBA00022833"/>
    </source>
</evidence>
<dbReference type="SMART" id="SM00614">
    <property type="entry name" value="ZnF_BED"/>
    <property type="match status" value="1"/>
</dbReference>
<reference evidence="12" key="1">
    <citation type="submission" date="2014-12" db="EMBL/GenBank/DDBJ databases">
        <title>Insight into the proteome of Arion vulgaris.</title>
        <authorList>
            <person name="Aradska J."/>
            <person name="Bulat T."/>
            <person name="Smidak R."/>
            <person name="Sarate P."/>
            <person name="Gangsoo J."/>
            <person name="Sialana F."/>
            <person name="Bilban M."/>
            <person name="Lubec G."/>
        </authorList>
    </citation>
    <scope>NUCLEOTIDE SEQUENCE</scope>
    <source>
        <tissue evidence="12">Skin</tissue>
    </source>
</reference>
<keyword evidence="2" id="KW-0479">Metal-binding</keyword>
<dbReference type="PANTHER" id="PTHR46481">
    <property type="entry name" value="ZINC FINGER BED DOMAIN-CONTAINING PROTEIN 4"/>
    <property type="match status" value="1"/>
</dbReference>
<dbReference type="SUPFAM" id="SSF140996">
    <property type="entry name" value="Hermes dimerisation domain"/>
    <property type="match status" value="1"/>
</dbReference>
<dbReference type="InterPro" id="IPR036236">
    <property type="entry name" value="Znf_C2H2_sf"/>
</dbReference>
<evidence type="ECO:0000256" key="7">
    <source>
        <dbReference type="ARBA" id="ARBA00023163"/>
    </source>
</evidence>
<dbReference type="GO" id="GO:0009791">
    <property type="term" value="P:post-embryonic development"/>
    <property type="evidence" value="ECO:0007669"/>
    <property type="project" value="UniProtKB-ARBA"/>
</dbReference>
<evidence type="ECO:0000256" key="9">
    <source>
        <dbReference type="PROSITE-ProRule" id="PRU00027"/>
    </source>
</evidence>
<evidence type="ECO:0000256" key="8">
    <source>
        <dbReference type="ARBA" id="ARBA00023242"/>
    </source>
</evidence>
<dbReference type="GO" id="GO:0003677">
    <property type="term" value="F:DNA binding"/>
    <property type="evidence" value="ECO:0007669"/>
    <property type="project" value="UniProtKB-KW"/>
</dbReference>
<dbReference type="SUPFAM" id="SSF57667">
    <property type="entry name" value="beta-beta-alpha zinc fingers"/>
    <property type="match status" value="1"/>
</dbReference>
<evidence type="ECO:0000256" key="2">
    <source>
        <dbReference type="ARBA" id="ARBA00022723"/>
    </source>
</evidence>
<proteinExistence type="predicted"/>
<keyword evidence="6" id="KW-0238">DNA-binding</keyword>
<keyword evidence="7" id="KW-0804">Transcription</keyword>
<evidence type="ECO:0000313" key="12">
    <source>
        <dbReference type="EMBL" id="CEK92015.1"/>
    </source>
</evidence>
<keyword evidence="4" id="KW-0862">Zinc</keyword>
<evidence type="ECO:0000256" key="1">
    <source>
        <dbReference type="ARBA" id="ARBA00004123"/>
    </source>
</evidence>
<dbReference type="InterPro" id="IPR052035">
    <property type="entry name" value="ZnF_BED_domain_contain"/>
</dbReference>
<feature type="region of interest" description="Disordered" evidence="10">
    <location>
        <begin position="70"/>
        <end position="90"/>
    </location>
</feature>
<dbReference type="AlphaFoldDB" id="A0A0B7BIP8"/>
<dbReference type="InterPro" id="IPR003656">
    <property type="entry name" value="Znf_BED"/>
</dbReference>
<evidence type="ECO:0000256" key="3">
    <source>
        <dbReference type="ARBA" id="ARBA00022771"/>
    </source>
</evidence>
<keyword evidence="3 9" id="KW-0863">Zinc-finger</keyword>
<dbReference type="InterPro" id="IPR008906">
    <property type="entry name" value="HATC_C_dom"/>
</dbReference>
<dbReference type="Pfam" id="PF05699">
    <property type="entry name" value="Dimer_Tnp_hAT"/>
    <property type="match status" value="1"/>
</dbReference>
<protein>
    <recommendedName>
        <fullName evidence="11">BED-type domain-containing protein</fullName>
    </recommendedName>
</protein>
<evidence type="ECO:0000256" key="5">
    <source>
        <dbReference type="ARBA" id="ARBA00023015"/>
    </source>
</evidence>